<evidence type="ECO:0000313" key="1">
    <source>
        <dbReference type="EMBL" id="GKU92983.1"/>
    </source>
</evidence>
<protein>
    <submittedName>
        <fullName evidence="1">Uncharacterized protein</fullName>
    </submittedName>
</protein>
<keyword evidence="2" id="KW-1185">Reference proteome</keyword>
<reference evidence="1 2" key="1">
    <citation type="journal article" date="2021" name="Commun. Biol.">
        <title>The genome of Shorea leprosula (Dipterocarpaceae) highlights the ecological relevance of drought in aseasonal tropical rainforests.</title>
        <authorList>
            <person name="Ng K.K.S."/>
            <person name="Kobayashi M.J."/>
            <person name="Fawcett J.A."/>
            <person name="Hatakeyama M."/>
            <person name="Paape T."/>
            <person name="Ng C.H."/>
            <person name="Ang C.C."/>
            <person name="Tnah L.H."/>
            <person name="Lee C.T."/>
            <person name="Nishiyama T."/>
            <person name="Sese J."/>
            <person name="O'Brien M.J."/>
            <person name="Copetti D."/>
            <person name="Mohd Noor M.I."/>
            <person name="Ong R.C."/>
            <person name="Putra M."/>
            <person name="Sireger I.Z."/>
            <person name="Indrioko S."/>
            <person name="Kosugi Y."/>
            <person name="Izuno A."/>
            <person name="Isagi Y."/>
            <person name="Lee S.L."/>
            <person name="Shimizu K.K."/>
        </authorList>
    </citation>
    <scope>NUCLEOTIDE SEQUENCE [LARGE SCALE GENOMIC DNA]</scope>
    <source>
        <strain evidence="1">214</strain>
    </source>
</reference>
<gene>
    <name evidence="1" type="ORF">SLEP1_g6631</name>
</gene>
<evidence type="ECO:0000313" key="2">
    <source>
        <dbReference type="Proteomes" id="UP001054252"/>
    </source>
</evidence>
<comment type="caution">
    <text evidence="1">The sequence shown here is derived from an EMBL/GenBank/DDBJ whole genome shotgun (WGS) entry which is preliminary data.</text>
</comment>
<dbReference type="AlphaFoldDB" id="A0AAV5I4S1"/>
<dbReference type="Proteomes" id="UP001054252">
    <property type="component" value="Unassembled WGS sequence"/>
</dbReference>
<dbReference type="EMBL" id="BPVZ01000006">
    <property type="protein sequence ID" value="GKU92983.1"/>
    <property type="molecule type" value="Genomic_DNA"/>
</dbReference>
<proteinExistence type="predicted"/>
<name>A0AAV5I4S1_9ROSI</name>
<accession>A0AAV5I4S1</accession>
<sequence>MYEPAHLLILLLPESPSKPPAPAFEKTGKLPDLPCSFLPHRRLLLIVGDFWAFFRSP</sequence>
<organism evidence="1 2">
    <name type="scientific">Rubroshorea leprosula</name>
    <dbReference type="NCBI Taxonomy" id="152421"/>
    <lineage>
        <taxon>Eukaryota</taxon>
        <taxon>Viridiplantae</taxon>
        <taxon>Streptophyta</taxon>
        <taxon>Embryophyta</taxon>
        <taxon>Tracheophyta</taxon>
        <taxon>Spermatophyta</taxon>
        <taxon>Magnoliopsida</taxon>
        <taxon>eudicotyledons</taxon>
        <taxon>Gunneridae</taxon>
        <taxon>Pentapetalae</taxon>
        <taxon>rosids</taxon>
        <taxon>malvids</taxon>
        <taxon>Malvales</taxon>
        <taxon>Dipterocarpaceae</taxon>
        <taxon>Rubroshorea</taxon>
    </lineage>
</organism>